<dbReference type="Pfam" id="PF00593">
    <property type="entry name" value="TonB_dep_Rec_b-barrel"/>
    <property type="match status" value="1"/>
</dbReference>
<comment type="similarity">
    <text evidence="2 14 15">Belongs to the TonB-dependent receptor family.</text>
</comment>
<sequence precursor="true">MKIKLVLFLMLIPVLMVKAQKSATITGKITTTDGNAAVGITLTVSGTTLGSVTDGSGVYKIKNLPLGNQIIQLSAIGVQTQTKTVEVKSGETINVDFVIHGTSKELEEVAVSALRAHKYLYKESDQVARIPLKNLENPQVYSVIPKELIRNQLSLNSKDVINNAAGVVAYYTPIGTVSAWIRGFDTRNAIRNGMVTQYRAESDPINIERVEVIKGPAGTLFGSSAISFGGLINKITKTPNPVASTEVAVFTGSNSLMRITADINTPLNSSKTTLLRLNAAYHAEDSFQDIGRYKSISAAPSFLYKVNDRLTFLVDAEFAAVTRTQQPYPSFGPNTTFKNFKDIPIDYKKYIGGDDVDSKTTISNFFTKATYKLSDQWVSSTNLNFSNGYVDYANQLYPRWLTDSTMTRNIGMYSARTLSFIQFQQNFNGDFKIGKMRNRAVIGADFTSTITRLNYAYFNYDTINVNKNFSPLFAQRANALMAAAKPGYYQNTQTNYSIYASDVINLTKRLLVMASLRLDQFVNKASIENSLPVKDNYQQTALSPKFGMIYQIVDQKVAVFGNYMNGFLNQGPVTQPDGSTLRLKPKQANQWEGGVKTDLLNKHLGFTLSFYDIKVNNATYTDNNNFSLQGGTQRSKGFEAELNAEPVDHFYILSGYARNSNKFISGTPSLIGKKVAGAPGQVFNLWMNYQCVSGFLKNFGGGFGGNYVSDVYWDAANTITIPSYTVLNAAVSYNKPTWRASVKMNNLSNQKYWNSDAQPQMLRQIIGSLAMNF</sequence>
<dbReference type="PROSITE" id="PS52016">
    <property type="entry name" value="TONB_DEPENDENT_REC_3"/>
    <property type="match status" value="1"/>
</dbReference>
<evidence type="ECO:0000256" key="13">
    <source>
        <dbReference type="ARBA" id="ARBA00023237"/>
    </source>
</evidence>
<feature type="domain" description="TonB-dependent receptor-like beta-barrel" evidence="17">
    <location>
        <begin position="330"/>
        <end position="747"/>
    </location>
</feature>
<dbReference type="RefSeq" id="WP_068402102.1">
    <property type="nucleotide sequence ID" value="NZ_CP014504.1"/>
</dbReference>
<dbReference type="GO" id="GO:0009279">
    <property type="term" value="C:cell outer membrane"/>
    <property type="evidence" value="ECO:0007669"/>
    <property type="project" value="UniProtKB-SubCell"/>
</dbReference>
<evidence type="ECO:0000259" key="18">
    <source>
        <dbReference type="Pfam" id="PF07715"/>
    </source>
</evidence>
<evidence type="ECO:0000256" key="12">
    <source>
        <dbReference type="ARBA" id="ARBA00023170"/>
    </source>
</evidence>
<evidence type="ECO:0000256" key="6">
    <source>
        <dbReference type="ARBA" id="ARBA00022692"/>
    </source>
</evidence>
<dbReference type="Gene3D" id="2.170.130.10">
    <property type="entry name" value="TonB-dependent receptor, plug domain"/>
    <property type="match status" value="1"/>
</dbReference>
<dbReference type="InterPro" id="IPR013784">
    <property type="entry name" value="Carb-bd-like_fold"/>
</dbReference>
<evidence type="ECO:0000256" key="5">
    <source>
        <dbReference type="ARBA" id="ARBA00022496"/>
    </source>
</evidence>
<dbReference type="CDD" id="cd01347">
    <property type="entry name" value="ligand_gated_channel"/>
    <property type="match status" value="1"/>
</dbReference>
<keyword evidence="3 14" id="KW-0813">Transport</keyword>
<keyword evidence="12 19" id="KW-0675">Receptor</keyword>
<evidence type="ECO:0000256" key="1">
    <source>
        <dbReference type="ARBA" id="ARBA00004571"/>
    </source>
</evidence>
<evidence type="ECO:0000256" key="11">
    <source>
        <dbReference type="ARBA" id="ARBA00023136"/>
    </source>
</evidence>
<dbReference type="Gene3D" id="2.60.40.1120">
    <property type="entry name" value="Carboxypeptidase-like, regulatory domain"/>
    <property type="match status" value="1"/>
</dbReference>
<evidence type="ECO:0000256" key="2">
    <source>
        <dbReference type="ARBA" id="ARBA00009810"/>
    </source>
</evidence>
<dbReference type="InterPro" id="IPR037066">
    <property type="entry name" value="Plug_dom_sf"/>
</dbReference>
<dbReference type="SUPFAM" id="SSF49452">
    <property type="entry name" value="Starch-binding domain-like"/>
    <property type="match status" value="1"/>
</dbReference>
<dbReference type="PANTHER" id="PTHR32552">
    <property type="entry name" value="FERRICHROME IRON RECEPTOR-RELATED"/>
    <property type="match status" value="1"/>
</dbReference>
<keyword evidence="8" id="KW-0408">Iron</keyword>
<dbReference type="InterPro" id="IPR010105">
    <property type="entry name" value="TonB_sidphr_rcpt"/>
</dbReference>
<evidence type="ECO:0000256" key="10">
    <source>
        <dbReference type="ARBA" id="ARBA00023077"/>
    </source>
</evidence>
<gene>
    <name evidence="19" type="ORF">AY601_2823</name>
</gene>
<protein>
    <submittedName>
        <fullName evidence="19">TonB-dependent receptor</fullName>
    </submittedName>
</protein>
<dbReference type="InterPro" id="IPR039426">
    <property type="entry name" value="TonB-dep_rcpt-like"/>
</dbReference>
<dbReference type="OrthoDB" id="9775095at2"/>
<keyword evidence="20" id="KW-1185">Reference proteome</keyword>
<evidence type="ECO:0000313" key="19">
    <source>
        <dbReference type="EMBL" id="AMP99703.1"/>
    </source>
</evidence>
<dbReference type="KEGG" id="pcm:AY601_2823"/>
<dbReference type="GO" id="GO:0015344">
    <property type="term" value="F:siderophore uptake transmembrane transporter activity"/>
    <property type="evidence" value="ECO:0007669"/>
    <property type="project" value="TreeGrafter"/>
</dbReference>
<keyword evidence="10 15" id="KW-0798">TonB box</keyword>
<keyword evidence="13 14" id="KW-0998">Cell outer membrane</keyword>
<dbReference type="GO" id="GO:0030246">
    <property type="term" value="F:carbohydrate binding"/>
    <property type="evidence" value="ECO:0007669"/>
    <property type="project" value="InterPro"/>
</dbReference>
<dbReference type="PATRIC" id="fig|188932.3.peg.2942"/>
<proteinExistence type="inferred from homology"/>
<keyword evidence="5" id="KW-0410">Iron transport</keyword>
<evidence type="ECO:0000256" key="14">
    <source>
        <dbReference type="PROSITE-ProRule" id="PRU01360"/>
    </source>
</evidence>
<dbReference type="AlphaFoldDB" id="A0A127VEC9"/>
<feature type="chain" id="PRO_5007280475" evidence="16">
    <location>
        <begin position="20"/>
        <end position="773"/>
    </location>
</feature>
<accession>A0A127VEC9</accession>
<evidence type="ECO:0000256" key="16">
    <source>
        <dbReference type="SAM" id="SignalP"/>
    </source>
</evidence>
<evidence type="ECO:0000256" key="15">
    <source>
        <dbReference type="RuleBase" id="RU003357"/>
    </source>
</evidence>
<keyword evidence="4 14" id="KW-1134">Transmembrane beta strand</keyword>
<dbReference type="InterPro" id="IPR000531">
    <property type="entry name" value="Beta-barrel_TonB"/>
</dbReference>
<evidence type="ECO:0000256" key="4">
    <source>
        <dbReference type="ARBA" id="ARBA00022452"/>
    </source>
</evidence>
<evidence type="ECO:0000256" key="9">
    <source>
        <dbReference type="ARBA" id="ARBA00023065"/>
    </source>
</evidence>
<dbReference type="PANTHER" id="PTHR32552:SF68">
    <property type="entry name" value="FERRICHROME OUTER MEMBRANE TRANSPORTER_PHAGE RECEPTOR"/>
    <property type="match status" value="1"/>
</dbReference>
<dbReference type="NCBIfam" id="TIGR01783">
    <property type="entry name" value="TonB-siderophor"/>
    <property type="match status" value="1"/>
</dbReference>
<dbReference type="GO" id="GO:0038023">
    <property type="term" value="F:signaling receptor activity"/>
    <property type="evidence" value="ECO:0007669"/>
    <property type="project" value="InterPro"/>
</dbReference>
<evidence type="ECO:0000256" key="7">
    <source>
        <dbReference type="ARBA" id="ARBA00022729"/>
    </source>
</evidence>
<evidence type="ECO:0000259" key="17">
    <source>
        <dbReference type="Pfam" id="PF00593"/>
    </source>
</evidence>
<dbReference type="EMBL" id="CP014504">
    <property type="protein sequence ID" value="AMP99703.1"/>
    <property type="molecule type" value="Genomic_DNA"/>
</dbReference>
<evidence type="ECO:0000256" key="3">
    <source>
        <dbReference type="ARBA" id="ARBA00022448"/>
    </source>
</evidence>
<dbReference type="GO" id="GO:0015891">
    <property type="term" value="P:siderophore transport"/>
    <property type="evidence" value="ECO:0007669"/>
    <property type="project" value="InterPro"/>
</dbReference>
<evidence type="ECO:0000313" key="20">
    <source>
        <dbReference type="Proteomes" id="UP000071561"/>
    </source>
</evidence>
<dbReference type="InterPro" id="IPR012910">
    <property type="entry name" value="Plug_dom"/>
</dbReference>
<name>A0A127VEC9_9SPHI</name>
<dbReference type="SUPFAM" id="SSF56935">
    <property type="entry name" value="Porins"/>
    <property type="match status" value="1"/>
</dbReference>
<organism evidence="19 20">
    <name type="scientific">Pedobacter cryoconitis</name>
    <dbReference type="NCBI Taxonomy" id="188932"/>
    <lineage>
        <taxon>Bacteria</taxon>
        <taxon>Pseudomonadati</taxon>
        <taxon>Bacteroidota</taxon>
        <taxon>Sphingobacteriia</taxon>
        <taxon>Sphingobacteriales</taxon>
        <taxon>Sphingobacteriaceae</taxon>
        <taxon>Pedobacter</taxon>
    </lineage>
</organism>
<dbReference type="Pfam" id="PF13715">
    <property type="entry name" value="CarbopepD_reg_2"/>
    <property type="match status" value="1"/>
</dbReference>
<keyword evidence="11 14" id="KW-0472">Membrane</keyword>
<reference evidence="19 20" key="1">
    <citation type="submission" date="2016-03" db="EMBL/GenBank/DDBJ databases">
        <title>Complete genome sequence of Pedobacter cryoconitis PAMC 27485.</title>
        <authorList>
            <person name="Lee J."/>
            <person name="Kim O.-S."/>
        </authorList>
    </citation>
    <scope>NUCLEOTIDE SEQUENCE [LARGE SCALE GENOMIC DNA]</scope>
    <source>
        <strain evidence="19 20">PAMC 27485</strain>
    </source>
</reference>
<dbReference type="Proteomes" id="UP000071561">
    <property type="component" value="Chromosome"/>
</dbReference>
<dbReference type="InterPro" id="IPR036942">
    <property type="entry name" value="Beta-barrel_TonB_sf"/>
</dbReference>
<keyword evidence="9" id="KW-0406">Ion transport</keyword>
<dbReference type="Gene3D" id="2.40.170.20">
    <property type="entry name" value="TonB-dependent receptor, beta-barrel domain"/>
    <property type="match status" value="1"/>
</dbReference>
<keyword evidence="7 16" id="KW-0732">Signal</keyword>
<feature type="domain" description="TonB-dependent receptor plug" evidence="18">
    <location>
        <begin position="135"/>
        <end position="226"/>
    </location>
</feature>
<evidence type="ECO:0000256" key="8">
    <source>
        <dbReference type="ARBA" id="ARBA00023004"/>
    </source>
</evidence>
<feature type="signal peptide" evidence="16">
    <location>
        <begin position="1"/>
        <end position="19"/>
    </location>
</feature>
<dbReference type="Pfam" id="PF07715">
    <property type="entry name" value="Plug"/>
    <property type="match status" value="1"/>
</dbReference>
<comment type="subcellular location">
    <subcellularLocation>
        <location evidence="1 14">Cell outer membrane</location>
        <topology evidence="1 14">Multi-pass membrane protein</topology>
    </subcellularLocation>
</comment>
<keyword evidence="6 14" id="KW-0812">Transmembrane</keyword>